<dbReference type="EMBL" id="AANZ01000001">
    <property type="protein sequence ID" value="EAQ82472.1"/>
    <property type="molecule type" value="Genomic_DNA"/>
</dbReference>
<dbReference type="InterPro" id="IPR034746">
    <property type="entry name" value="POTRA"/>
</dbReference>
<dbReference type="eggNOG" id="COG4775">
    <property type="taxonomic scope" value="Bacteria"/>
</dbReference>
<evidence type="ECO:0000256" key="3">
    <source>
        <dbReference type="SAM" id="MobiDB-lite"/>
    </source>
</evidence>
<comment type="caution">
    <text evidence="5">The sequence shown here is derived from an EMBL/GenBank/DDBJ whole genome shotgun (WGS) entry which is preliminary data.</text>
</comment>
<reference evidence="5 6" key="1">
    <citation type="submission" date="2006-02" db="EMBL/GenBank/DDBJ databases">
        <authorList>
            <person name="Amann R."/>
            <person name="Ferriera S."/>
            <person name="Johnson J."/>
            <person name="Kravitz S."/>
            <person name="Halpern A."/>
            <person name="Remington K."/>
            <person name="Beeson K."/>
            <person name="Tran B."/>
            <person name="Rogers Y.-H."/>
            <person name="Friedman R."/>
            <person name="Venter J.C."/>
        </authorList>
    </citation>
    <scope>NUCLEOTIDE SEQUENCE [LARGE SCALE GENOMIC DNA]</scope>
    <source>
        <strain evidence="5 6">DSM 3645</strain>
    </source>
</reference>
<accession>A3ZL39</accession>
<feature type="region of interest" description="Disordered" evidence="3">
    <location>
        <begin position="416"/>
        <end position="490"/>
    </location>
</feature>
<feature type="domain" description="POTRA" evidence="4">
    <location>
        <begin position="39"/>
        <end position="110"/>
    </location>
</feature>
<dbReference type="GO" id="GO:0019867">
    <property type="term" value="C:outer membrane"/>
    <property type="evidence" value="ECO:0007669"/>
    <property type="project" value="InterPro"/>
</dbReference>
<dbReference type="InterPro" id="IPR010827">
    <property type="entry name" value="BamA/TamA_POTRA"/>
</dbReference>
<organism evidence="5 6">
    <name type="scientific">Blastopirellula marina DSM 3645</name>
    <dbReference type="NCBI Taxonomy" id="314230"/>
    <lineage>
        <taxon>Bacteria</taxon>
        <taxon>Pseudomonadati</taxon>
        <taxon>Planctomycetota</taxon>
        <taxon>Planctomycetia</taxon>
        <taxon>Pirellulales</taxon>
        <taxon>Pirellulaceae</taxon>
        <taxon>Blastopirellula</taxon>
    </lineage>
</organism>
<comment type="subcellular location">
    <subcellularLocation>
        <location evidence="1">Membrane</location>
    </subcellularLocation>
</comment>
<evidence type="ECO:0000259" key="4">
    <source>
        <dbReference type="PROSITE" id="PS51779"/>
    </source>
</evidence>
<dbReference type="Pfam" id="PF07244">
    <property type="entry name" value="POTRA"/>
    <property type="match status" value="4"/>
</dbReference>
<evidence type="ECO:0000313" key="5">
    <source>
        <dbReference type="EMBL" id="EAQ82472.1"/>
    </source>
</evidence>
<sequence>MLLLANCNTGYSQEFDPATIDPALLATSPAGPGMTPTRPLIVDLRITGNNQTQEAKIRSMIRSRADREFDPEMIQSDVRKLAESGLFKDVKILTQQSAEGVVVTFQVFERPAIKYVKFLGNESATEKTLLKKSGLTVGGALNRFVVEDARRRVEEYYRTRGHGMATVSIAEGNEKDDEGVAFMVHEGPLARVWSTEFVGNTIASGGRLKTQVKSKPGILWYIRGKVEYDQIEADVEALTSYYRGLGYFKAQINRIMEYNDSGLWVNITFVVDEGPRYEVRSVAFVGQTKFTDEQLATQVKLMEGQYFDQKKMNSDLAALTDLYGAQGYIHADVQAEPRFLEEPGQLDLVYDIREGDQYRVGKIDVKIDGDYPHTQRDVVLNRLDLVPGDIIDIRKIRDSERRLISSQLFVNEPHRGIKPTIQVKPPEVSDIADQRSSNSGPTYRGQSPEPTVQPSRYYPPQMPAVQLGRQTAPPDLRPSRYSANPAAAPW</sequence>
<evidence type="ECO:0000313" key="6">
    <source>
        <dbReference type="Proteomes" id="UP000004358"/>
    </source>
</evidence>
<proteinExistence type="predicted"/>
<dbReference type="AlphaFoldDB" id="A3ZL39"/>
<dbReference type="Gene3D" id="3.10.20.310">
    <property type="entry name" value="membrane protein fhac"/>
    <property type="match status" value="5"/>
</dbReference>
<protein>
    <submittedName>
        <fullName evidence="5">Outer membrane protein0like</fullName>
    </submittedName>
</protein>
<evidence type="ECO:0000256" key="2">
    <source>
        <dbReference type="ARBA" id="ARBA00023136"/>
    </source>
</evidence>
<feature type="domain" description="POTRA" evidence="4">
    <location>
        <begin position="277"/>
        <end position="355"/>
    </location>
</feature>
<gene>
    <name evidence="5" type="ORF">DSM3645_08742</name>
</gene>
<dbReference type="PROSITE" id="PS51779">
    <property type="entry name" value="POTRA"/>
    <property type="match status" value="2"/>
</dbReference>
<name>A3ZL39_9BACT</name>
<keyword evidence="2" id="KW-0472">Membrane</keyword>
<dbReference type="HOGENOM" id="CLU_507932_0_0_0"/>
<dbReference type="STRING" id="314230.DSM3645_08742"/>
<dbReference type="Proteomes" id="UP000004358">
    <property type="component" value="Unassembled WGS sequence"/>
</dbReference>
<feature type="compositionally biased region" description="Polar residues" evidence="3">
    <location>
        <begin position="434"/>
        <end position="454"/>
    </location>
</feature>
<evidence type="ECO:0000256" key="1">
    <source>
        <dbReference type="ARBA" id="ARBA00004370"/>
    </source>
</evidence>